<sequence length="469" mass="51798">MKPASYQSVASSVMSPNMTLGHLLTTPNVMRCEKCRFATTDIADFKQHMAREHIEYYCFYCNSVSLSEAELQAHLKIHTATSPFKCPHCGQVYMRRMCLIKHIDRFHSKLIPQGTPKIASTKTPHVSVSCASQSVSSAADSSTHRPAVRVTVPTPNATGFRLDSNFQRLKSLNSYLSNVSHGDAVPLNGHVQRNRALTVALPEEVSIPAGCMVQVAEVMTADGTKELRLRFVAHQEQESVIKNGKTTVPETSKVLSSPMNYQNTASEFELRTENNKNHDPKLVNKEHPTRVPINVSKSLPNPSVKEQCRSSKRPSPEVINVDADVPSKISRNFITVGDPKVATNIDPINHNVTPTVISSISFGSRIISSGVQPENLFTRLGPRGVEERRGIQERPSVSASIMTNNVQSTPRIMPTNRGPVTMKTHDGILLQKSKQESTKPQQQSSKTQFLPLIPSVVATPKYEFQTNVT</sequence>
<dbReference type="Ensembl" id="ENSNMLT00000039329.1">
    <property type="protein sequence ID" value="ENSNMLP00000035311.1"/>
    <property type="gene ID" value="ENSNMLG00000021913.1"/>
</dbReference>
<dbReference type="GO" id="GO:0008270">
    <property type="term" value="F:zinc ion binding"/>
    <property type="evidence" value="ECO:0007669"/>
    <property type="project" value="UniProtKB-KW"/>
</dbReference>
<feature type="region of interest" description="Disordered" evidence="6">
    <location>
        <begin position="292"/>
        <end position="317"/>
    </location>
</feature>
<evidence type="ECO:0000256" key="5">
    <source>
        <dbReference type="PROSITE-ProRule" id="PRU00042"/>
    </source>
</evidence>
<dbReference type="SMART" id="SM00355">
    <property type="entry name" value="ZnF_C2H2"/>
    <property type="match status" value="3"/>
</dbReference>
<evidence type="ECO:0000259" key="7">
    <source>
        <dbReference type="PROSITE" id="PS50157"/>
    </source>
</evidence>
<dbReference type="SUPFAM" id="SSF57667">
    <property type="entry name" value="beta-beta-alpha zinc fingers"/>
    <property type="match status" value="1"/>
</dbReference>
<dbReference type="Proteomes" id="UP000694523">
    <property type="component" value="Unplaced"/>
</dbReference>
<dbReference type="InterPro" id="IPR050688">
    <property type="entry name" value="Zinc_finger/UBP_domain"/>
</dbReference>
<dbReference type="InterPro" id="IPR036236">
    <property type="entry name" value="Znf_C2H2_sf"/>
</dbReference>
<keyword evidence="3 5" id="KW-0863">Zinc-finger</keyword>
<dbReference type="Gene3D" id="3.30.160.60">
    <property type="entry name" value="Classic Zinc Finger"/>
    <property type="match status" value="2"/>
</dbReference>
<evidence type="ECO:0000256" key="1">
    <source>
        <dbReference type="ARBA" id="ARBA00022723"/>
    </source>
</evidence>
<dbReference type="PROSITE" id="PS50157">
    <property type="entry name" value="ZINC_FINGER_C2H2_2"/>
    <property type="match status" value="2"/>
</dbReference>
<evidence type="ECO:0000256" key="4">
    <source>
        <dbReference type="ARBA" id="ARBA00022833"/>
    </source>
</evidence>
<reference evidence="8" key="2">
    <citation type="submission" date="2025-09" db="UniProtKB">
        <authorList>
            <consortium name="Ensembl"/>
        </authorList>
    </citation>
    <scope>IDENTIFICATION</scope>
</reference>
<reference evidence="8" key="1">
    <citation type="submission" date="2025-08" db="UniProtKB">
        <authorList>
            <consortium name="Ensembl"/>
        </authorList>
    </citation>
    <scope>IDENTIFICATION</scope>
</reference>
<dbReference type="AlphaFoldDB" id="A0A8C6UHQ9"/>
<evidence type="ECO:0000313" key="8">
    <source>
        <dbReference type="Ensembl" id="ENSNMLP00000035311.1"/>
    </source>
</evidence>
<keyword evidence="1" id="KW-0479">Metal-binding</keyword>
<keyword evidence="4" id="KW-0862">Zinc</keyword>
<dbReference type="PANTHER" id="PTHR24403:SF82">
    <property type="entry name" value="ZINC FINGER-CONTAINING UBIQUITIN PEPTIDASE 1"/>
    <property type="match status" value="1"/>
</dbReference>
<dbReference type="PROSITE" id="PS00028">
    <property type="entry name" value="ZINC_FINGER_C2H2_1"/>
    <property type="match status" value="1"/>
</dbReference>
<proteinExistence type="predicted"/>
<keyword evidence="2" id="KW-0677">Repeat</keyword>
<evidence type="ECO:0000313" key="9">
    <source>
        <dbReference type="Proteomes" id="UP000694523"/>
    </source>
</evidence>
<evidence type="ECO:0000256" key="3">
    <source>
        <dbReference type="ARBA" id="ARBA00022771"/>
    </source>
</evidence>
<evidence type="ECO:0000256" key="6">
    <source>
        <dbReference type="SAM" id="MobiDB-lite"/>
    </source>
</evidence>
<dbReference type="PANTHER" id="PTHR24403">
    <property type="entry name" value="ZINC FINGER PROTEIN"/>
    <property type="match status" value="1"/>
</dbReference>
<name>A0A8C6UHQ9_9GOBI</name>
<feature type="domain" description="C2H2-type" evidence="7">
    <location>
        <begin position="56"/>
        <end position="83"/>
    </location>
</feature>
<protein>
    <recommendedName>
        <fullName evidence="7">C2H2-type domain-containing protein</fullName>
    </recommendedName>
</protein>
<organism evidence="8 9">
    <name type="scientific">Neogobius melanostomus</name>
    <name type="common">round goby</name>
    <dbReference type="NCBI Taxonomy" id="47308"/>
    <lineage>
        <taxon>Eukaryota</taxon>
        <taxon>Metazoa</taxon>
        <taxon>Chordata</taxon>
        <taxon>Craniata</taxon>
        <taxon>Vertebrata</taxon>
        <taxon>Euteleostomi</taxon>
        <taxon>Actinopterygii</taxon>
        <taxon>Neopterygii</taxon>
        <taxon>Teleostei</taxon>
        <taxon>Neoteleostei</taxon>
        <taxon>Acanthomorphata</taxon>
        <taxon>Gobiaria</taxon>
        <taxon>Gobiiformes</taxon>
        <taxon>Gobioidei</taxon>
        <taxon>Gobiidae</taxon>
        <taxon>Benthophilinae</taxon>
        <taxon>Neogobiini</taxon>
        <taxon>Neogobius</taxon>
    </lineage>
</organism>
<feature type="domain" description="C2H2-type" evidence="7">
    <location>
        <begin position="84"/>
        <end position="112"/>
    </location>
</feature>
<accession>A0A8C6UHQ9</accession>
<evidence type="ECO:0000256" key="2">
    <source>
        <dbReference type="ARBA" id="ARBA00022737"/>
    </source>
</evidence>
<dbReference type="InterPro" id="IPR013087">
    <property type="entry name" value="Znf_C2H2_type"/>
</dbReference>
<keyword evidence="9" id="KW-1185">Reference proteome</keyword>